<keyword evidence="1" id="KW-1133">Transmembrane helix</keyword>
<dbReference type="AlphaFoldDB" id="A0A2P2L1H8"/>
<evidence type="ECO:0000256" key="1">
    <source>
        <dbReference type="SAM" id="Phobius"/>
    </source>
</evidence>
<evidence type="ECO:0000313" key="2">
    <source>
        <dbReference type="EMBL" id="MBX11815.1"/>
    </source>
</evidence>
<dbReference type="EMBL" id="GGEC01031331">
    <property type="protein sequence ID" value="MBX11815.1"/>
    <property type="molecule type" value="Transcribed_RNA"/>
</dbReference>
<protein>
    <submittedName>
        <fullName evidence="2">GTPase Era isoform X2</fullName>
    </submittedName>
</protein>
<proteinExistence type="predicted"/>
<keyword evidence="1" id="KW-0812">Transmembrane</keyword>
<reference evidence="2" key="1">
    <citation type="submission" date="2018-02" db="EMBL/GenBank/DDBJ databases">
        <title>Rhizophora mucronata_Transcriptome.</title>
        <authorList>
            <person name="Meera S.P."/>
            <person name="Sreeshan A."/>
            <person name="Augustine A."/>
        </authorList>
    </citation>
    <scope>NUCLEOTIDE SEQUENCE</scope>
    <source>
        <tissue evidence="2">Leaf</tissue>
    </source>
</reference>
<sequence>MDMEGKFGYYDIDFILLDQRCHTIVRILHNSYYQQSTYFSSLYICESFIIPSILSVSSSWQQCNLPWKFCPSTLISSSFLLSQVQNYGTYVLALLYGKVSICLVLIAPQSISICFVISYSMLEEPMGIG</sequence>
<dbReference type="EMBL" id="GGEC01031325">
    <property type="protein sequence ID" value="MBX11809.1"/>
    <property type="molecule type" value="Transcribed_RNA"/>
</dbReference>
<accession>A0A2P2L1H8</accession>
<name>A0A2P2L1H8_RHIMU</name>
<keyword evidence="1" id="KW-0472">Membrane</keyword>
<organism evidence="2">
    <name type="scientific">Rhizophora mucronata</name>
    <name type="common">Asiatic mangrove</name>
    <dbReference type="NCBI Taxonomy" id="61149"/>
    <lineage>
        <taxon>Eukaryota</taxon>
        <taxon>Viridiplantae</taxon>
        <taxon>Streptophyta</taxon>
        <taxon>Embryophyta</taxon>
        <taxon>Tracheophyta</taxon>
        <taxon>Spermatophyta</taxon>
        <taxon>Magnoliopsida</taxon>
        <taxon>eudicotyledons</taxon>
        <taxon>Gunneridae</taxon>
        <taxon>Pentapetalae</taxon>
        <taxon>rosids</taxon>
        <taxon>fabids</taxon>
        <taxon>Malpighiales</taxon>
        <taxon>Rhizophoraceae</taxon>
        <taxon>Rhizophora</taxon>
    </lineage>
</organism>
<feature type="transmembrane region" description="Helical" evidence="1">
    <location>
        <begin position="101"/>
        <end position="122"/>
    </location>
</feature>